<dbReference type="Gramene" id="ONIVA02G19730.1">
    <property type="protein sequence ID" value="ONIVA02G19730.1"/>
    <property type="gene ID" value="ONIVA02G19730"/>
</dbReference>
<evidence type="ECO:0000313" key="8">
    <source>
        <dbReference type="EnsemblPlants" id="ONIVA02G19730.1"/>
    </source>
</evidence>
<evidence type="ECO:0000313" key="9">
    <source>
        <dbReference type="Proteomes" id="UP000006591"/>
    </source>
</evidence>
<dbReference type="Gene3D" id="1.10.510.10">
    <property type="entry name" value="Transferase(Phosphotransferase) domain 1"/>
    <property type="match status" value="1"/>
</dbReference>
<evidence type="ECO:0000256" key="6">
    <source>
        <dbReference type="SAM" id="MobiDB-lite"/>
    </source>
</evidence>
<dbReference type="PROSITE" id="PS00107">
    <property type="entry name" value="PROTEIN_KINASE_ATP"/>
    <property type="match status" value="1"/>
</dbReference>
<evidence type="ECO:0000256" key="1">
    <source>
        <dbReference type="ARBA" id="ARBA00022679"/>
    </source>
</evidence>
<dbReference type="EnsemblPlants" id="ONIVA02G19730.1">
    <property type="protein sequence ID" value="ONIVA02G19730.1"/>
    <property type="gene ID" value="ONIVA02G19730"/>
</dbReference>
<evidence type="ECO:0000256" key="3">
    <source>
        <dbReference type="ARBA" id="ARBA00022777"/>
    </source>
</evidence>
<keyword evidence="3" id="KW-0418">Kinase</keyword>
<keyword evidence="9" id="KW-1185">Reference proteome</keyword>
<dbReference type="STRING" id="4536.A0A0E0G774"/>
<protein>
    <recommendedName>
        <fullName evidence="7">Protein kinase domain-containing protein</fullName>
    </recommendedName>
</protein>
<dbReference type="GO" id="GO:0004672">
    <property type="term" value="F:protein kinase activity"/>
    <property type="evidence" value="ECO:0007669"/>
    <property type="project" value="InterPro"/>
</dbReference>
<sequence length="673" mass="75786">MISHSTPPPETDEMPPEMDEMPLSDDVLREILLRVPPLPTQLIRAAAVCRRWRRIAAEPGFQRRYRAHHGEPPLLGFFVNPRGREPLFRATLDAPDRVPPERFSLRLHDDTELGGNWYYHGCRHGRLLLLNWKSGLGCRQILIWDPVSGDLIHLSLPPQLDALKRVFFQATVICAATTAAGDHVHGDNCKSNPFKVVLVGTDRSTAFAFVYSSETGDWGDHAAETPVGNCISLGCRCIQIGDFLYWMLFGYDNNILEFDLVNQSLSVVYVPTHIHEDHDGLYPITLQEGTELGLIVMSRSCMQIWQWMIDFDGLPGWLPLEPIYLDNLLHLSAGECVNPTKVLGFSQDYNELFVASSTRIFMVNLESLQFKELCKMDEFLESPDSRPIYAVYPFASFYDAEWLNLSSAGLARWRAHPFSVAAVDAASTGRPPHKESIQWAKWIEDNISNIKPFTEEDIKRITSDYSTSLGNGKFGKVYRGVLDGNRYVAVKKYIHMDSEQEFAKEVIVHSQINNKNVVKLIGYCIEKNALMMVMDYMSNGDLDYHLHVENSLDSLDARLNIAIECADALGYLHSMCSPVLHGDVKPSNIVLGDNFNAKISDFGISRLLSIDKTHTENLIGSIGYMDPLYYREGRLTPKSDVYSLGVVLLELITKKRAVSLSQARAEGKGVRIA</sequence>
<accession>A0A0E0G774</accession>
<evidence type="ECO:0000259" key="7">
    <source>
        <dbReference type="PROSITE" id="PS50011"/>
    </source>
</evidence>
<dbReference type="InterPro" id="IPR017441">
    <property type="entry name" value="Protein_kinase_ATP_BS"/>
</dbReference>
<dbReference type="SUPFAM" id="SSF81383">
    <property type="entry name" value="F-box domain"/>
    <property type="match status" value="1"/>
</dbReference>
<keyword evidence="2 5" id="KW-0547">Nucleotide-binding</keyword>
<dbReference type="InterPro" id="IPR001810">
    <property type="entry name" value="F-box_dom"/>
</dbReference>
<dbReference type="PANTHER" id="PTHR32133">
    <property type="entry name" value="OS07G0120400 PROTEIN"/>
    <property type="match status" value="1"/>
</dbReference>
<dbReference type="PROSITE" id="PS50011">
    <property type="entry name" value="PROTEIN_KINASE_DOM"/>
    <property type="match status" value="1"/>
</dbReference>
<dbReference type="OMA" id="GHCHESH"/>
<feature type="domain" description="Protein kinase" evidence="7">
    <location>
        <begin position="463"/>
        <end position="673"/>
    </location>
</feature>
<dbReference type="SMART" id="SM00256">
    <property type="entry name" value="FBOX"/>
    <property type="match status" value="1"/>
</dbReference>
<dbReference type="AlphaFoldDB" id="A0A0E0G774"/>
<proteinExistence type="predicted"/>
<keyword evidence="4 5" id="KW-0067">ATP-binding</keyword>
<dbReference type="InterPro" id="IPR000719">
    <property type="entry name" value="Prot_kinase_dom"/>
</dbReference>
<dbReference type="SMART" id="SM00220">
    <property type="entry name" value="S_TKc"/>
    <property type="match status" value="1"/>
</dbReference>
<name>A0A0E0G774_ORYNI</name>
<dbReference type="HOGENOM" id="CLU_408501_0_0_1"/>
<dbReference type="SUPFAM" id="SSF56112">
    <property type="entry name" value="Protein kinase-like (PK-like)"/>
    <property type="match status" value="1"/>
</dbReference>
<dbReference type="eggNOG" id="ENOG502R7JI">
    <property type="taxonomic scope" value="Eukaryota"/>
</dbReference>
<dbReference type="Proteomes" id="UP000006591">
    <property type="component" value="Chromosome 2"/>
</dbReference>
<dbReference type="PANTHER" id="PTHR32133:SF378">
    <property type="entry name" value="F-BOX DOMAIN CONTAINING PROTEIN, EXPRESSED"/>
    <property type="match status" value="1"/>
</dbReference>
<feature type="binding site" evidence="5">
    <location>
        <position position="492"/>
    </location>
    <ligand>
        <name>ATP</name>
        <dbReference type="ChEBI" id="CHEBI:30616"/>
    </ligand>
</feature>
<dbReference type="Pfam" id="PF00069">
    <property type="entry name" value="Pkinase"/>
    <property type="match status" value="1"/>
</dbReference>
<dbReference type="Pfam" id="PF00646">
    <property type="entry name" value="F-box"/>
    <property type="match status" value="1"/>
</dbReference>
<dbReference type="FunFam" id="3.30.200.20:FF:000337">
    <property type="entry name" value="Wall-associated receptor kinase 3"/>
    <property type="match status" value="1"/>
</dbReference>
<feature type="compositionally biased region" description="Acidic residues" evidence="6">
    <location>
        <begin position="10"/>
        <end position="21"/>
    </location>
</feature>
<feature type="region of interest" description="Disordered" evidence="6">
    <location>
        <begin position="1"/>
        <end position="21"/>
    </location>
</feature>
<dbReference type="InterPro" id="IPR011009">
    <property type="entry name" value="Kinase-like_dom_sf"/>
</dbReference>
<dbReference type="Gene3D" id="1.20.1280.50">
    <property type="match status" value="1"/>
</dbReference>
<dbReference type="GO" id="GO:0005524">
    <property type="term" value="F:ATP binding"/>
    <property type="evidence" value="ECO:0007669"/>
    <property type="project" value="UniProtKB-UniRule"/>
</dbReference>
<evidence type="ECO:0000256" key="4">
    <source>
        <dbReference type="ARBA" id="ARBA00022840"/>
    </source>
</evidence>
<keyword evidence="1" id="KW-0808">Transferase</keyword>
<organism evidence="8">
    <name type="scientific">Oryza nivara</name>
    <name type="common">Indian wild rice</name>
    <name type="synonym">Oryza sativa f. spontanea</name>
    <dbReference type="NCBI Taxonomy" id="4536"/>
    <lineage>
        <taxon>Eukaryota</taxon>
        <taxon>Viridiplantae</taxon>
        <taxon>Streptophyta</taxon>
        <taxon>Embryophyta</taxon>
        <taxon>Tracheophyta</taxon>
        <taxon>Spermatophyta</taxon>
        <taxon>Magnoliopsida</taxon>
        <taxon>Liliopsida</taxon>
        <taxon>Poales</taxon>
        <taxon>Poaceae</taxon>
        <taxon>BOP clade</taxon>
        <taxon>Oryzoideae</taxon>
        <taxon>Oryzeae</taxon>
        <taxon>Oryzinae</taxon>
        <taxon>Oryza</taxon>
    </lineage>
</organism>
<reference evidence="8" key="2">
    <citation type="submission" date="2018-04" db="EMBL/GenBank/DDBJ databases">
        <title>OnivRS2 (Oryza nivara Reference Sequence Version 2).</title>
        <authorList>
            <person name="Zhang J."/>
            <person name="Kudrna D."/>
            <person name="Lee S."/>
            <person name="Talag J."/>
            <person name="Rajasekar S."/>
            <person name="Welchert J."/>
            <person name="Hsing Y.-I."/>
            <person name="Wing R.A."/>
        </authorList>
    </citation>
    <scope>NUCLEOTIDE SEQUENCE [LARGE SCALE GENOMIC DNA]</scope>
    <source>
        <strain evidence="8">SL10</strain>
    </source>
</reference>
<dbReference type="PROSITE" id="PS00108">
    <property type="entry name" value="PROTEIN_KINASE_ST"/>
    <property type="match status" value="1"/>
</dbReference>
<reference evidence="8" key="1">
    <citation type="submission" date="2015-04" db="UniProtKB">
        <authorList>
            <consortium name="EnsemblPlants"/>
        </authorList>
    </citation>
    <scope>IDENTIFICATION</scope>
    <source>
        <strain evidence="8">SL10</strain>
    </source>
</reference>
<dbReference type="InterPro" id="IPR008271">
    <property type="entry name" value="Ser/Thr_kinase_AS"/>
</dbReference>
<dbReference type="Gene3D" id="3.30.200.20">
    <property type="entry name" value="Phosphorylase Kinase, domain 1"/>
    <property type="match status" value="1"/>
</dbReference>
<evidence type="ECO:0000256" key="5">
    <source>
        <dbReference type="PROSITE-ProRule" id="PRU10141"/>
    </source>
</evidence>
<dbReference type="InterPro" id="IPR036047">
    <property type="entry name" value="F-box-like_dom_sf"/>
</dbReference>
<evidence type="ECO:0000256" key="2">
    <source>
        <dbReference type="ARBA" id="ARBA00022741"/>
    </source>
</evidence>